<keyword evidence="5" id="KW-0449">Lipoprotein</keyword>
<dbReference type="GO" id="GO:0005737">
    <property type="term" value="C:cytoplasm"/>
    <property type="evidence" value="ECO:0007669"/>
    <property type="project" value="UniProtKB-ARBA"/>
</dbReference>
<feature type="transmembrane region" description="Helical" evidence="6">
    <location>
        <begin position="101"/>
        <end position="120"/>
    </location>
</feature>
<evidence type="ECO:0000256" key="2">
    <source>
        <dbReference type="ARBA" id="ARBA00023136"/>
    </source>
</evidence>
<gene>
    <name evidence="8" type="ORF">CU098_002231</name>
</gene>
<organism evidence="8 9">
    <name type="scientific">Rhizopus stolonifer</name>
    <name type="common">Rhizopus nigricans</name>
    <dbReference type="NCBI Taxonomy" id="4846"/>
    <lineage>
        <taxon>Eukaryota</taxon>
        <taxon>Fungi</taxon>
        <taxon>Fungi incertae sedis</taxon>
        <taxon>Mucoromycota</taxon>
        <taxon>Mucoromycotina</taxon>
        <taxon>Mucoromycetes</taxon>
        <taxon>Mucorales</taxon>
        <taxon>Mucorineae</taxon>
        <taxon>Rhizopodaceae</taxon>
        <taxon>Rhizopus</taxon>
    </lineage>
</organism>
<dbReference type="AlphaFoldDB" id="A0A367IUT7"/>
<dbReference type="CDD" id="cd06257">
    <property type="entry name" value="DnaJ"/>
    <property type="match status" value="1"/>
</dbReference>
<dbReference type="GO" id="GO:0016020">
    <property type="term" value="C:membrane"/>
    <property type="evidence" value="ECO:0007669"/>
    <property type="project" value="UniProtKB-SubCell"/>
</dbReference>
<evidence type="ECO:0000313" key="9">
    <source>
        <dbReference type="Proteomes" id="UP000253551"/>
    </source>
</evidence>
<dbReference type="InterPro" id="IPR051434">
    <property type="entry name" value="DnaJ_C_subfamily_member5"/>
</dbReference>
<keyword evidence="6" id="KW-1133">Transmembrane helix</keyword>
<feature type="transmembrane region" description="Helical" evidence="6">
    <location>
        <begin position="232"/>
        <end position="252"/>
    </location>
</feature>
<dbReference type="EMBL" id="PJQM01005516">
    <property type="protein sequence ID" value="RCH81444.1"/>
    <property type="molecule type" value="Genomic_DNA"/>
</dbReference>
<keyword evidence="4" id="KW-0143">Chaperone</keyword>
<comment type="caution">
    <text evidence="8">The sequence shown here is derived from an EMBL/GenBank/DDBJ whole genome shotgun (WGS) entry which is preliminary data.</text>
</comment>
<dbReference type="PRINTS" id="PR00625">
    <property type="entry name" value="JDOMAIN"/>
</dbReference>
<feature type="transmembrane region" description="Helical" evidence="6">
    <location>
        <begin position="309"/>
        <end position="332"/>
    </location>
</feature>
<feature type="transmembrane region" description="Helical" evidence="6">
    <location>
        <begin position="273"/>
        <end position="294"/>
    </location>
</feature>
<name>A0A367IUT7_RHIST</name>
<dbReference type="PANTHER" id="PTHR44027">
    <property type="entry name" value="DNAJ HOMOLOG SUBFAMILY C MEMBER 5 HOMOLOG"/>
    <property type="match status" value="1"/>
</dbReference>
<dbReference type="InterPro" id="IPR019396">
    <property type="entry name" value="TM_Fragile-X-F-assoc"/>
</dbReference>
<dbReference type="Pfam" id="PF10269">
    <property type="entry name" value="Tmemb_185A"/>
    <property type="match status" value="1"/>
</dbReference>
<feature type="transmembrane region" description="Helical" evidence="6">
    <location>
        <begin position="202"/>
        <end position="220"/>
    </location>
</feature>
<feature type="non-terminal residue" evidence="8">
    <location>
        <position position="1"/>
    </location>
</feature>
<evidence type="ECO:0000259" key="7">
    <source>
        <dbReference type="PROSITE" id="PS50076"/>
    </source>
</evidence>
<feature type="transmembrane region" description="Helical" evidence="6">
    <location>
        <begin position="65"/>
        <end position="89"/>
    </location>
</feature>
<feature type="transmembrane region" description="Helical" evidence="6">
    <location>
        <begin position="164"/>
        <end position="190"/>
    </location>
</feature>
<protein>
    <recommendedName>
        <fullName evidence="7">J domain-containing protein</fullName>
    </recommendedName>
</protein>
<dbReference type="InterPro" id="IPR001623">
    <property type="entry name" value="DnaJ_domain"/>
</dbReference>
<sequence length="357" mass="41211">AYRKLALKYHPDKNPNSLDKFKSISEAYEILDDEQKRRVYDTYGDLGLQMMGTVMGPLFDPHIESIFCTLFFTSLLISFLLVFLILVALRIDHILTWSWRLVWIPAWLFHLLLLYSLLRFPKKPDEKKTRQLVWILYFLLVLVFQILVVLRLDAQIQWSACELFAPLFFLELVQFALVSLGSVVGCLALLSMNEGKKRIGKYLFGQYWLLVLRLGLILMIALRTDHILNCSWLIVFIPLYLVGLKYAVQLIVQYRMYSQLPQREVGHQGKVTVLCGIVVFVVLGTFIYVVIGLIGQRLNGLESIRMANIFIPLFIIFSFLLCCSGCCLPCILKLSVISDLEYQTHHFIDSSRRITAA</sequence>
<feature type="transmembrane region" description="Helical" evidence="6">
    <location>
        <begin position="132"/>
        <end position="152"/>
    </location>
</feature>
<dbReference type="Gene3D" id="1.10.287.110">
    <property type="entry name" value="DnaJ domain"/>
    <property type="match status" value="1"/>
</dbReference>
<dbReference type="InterPro" id="IPR036869">
    <property type="entry name" value="J_dom_sf"/>
</dbReference>
<dbReference type="SMART" id="SM00271">
    <property type="entry name" value="DnaJ"/>
    <property type="match status" value="1"/>
</dbReference>
<evidence type="ECO:0000256" key="1">
    <source>
        <dbReference type="ARBA" id="ARBA00004635"/>
    </source>
</evidence>
<accession>A0A367IUT7</accession>
<proteinExistence type="predicted"/>
<dbReference type="InterPro" id="IPR036259">
    <property type="entry name" value="MFS_trans_sf"/>
</dbReference>
<dbReference type="PANTHER" id="PTHR44027:SF7">
    <property type="entry name" value="DNAJ HOMOLOG SUBFAMILY C MEMBER 5 HOMOLOG"/>
    <property type="match status" value="1"/>
</dbReference>
<feature type="domain" description="J" evidence="7">
    <location>
        <begin position="1"/>
        <end position="44"/>
    </location>
</feature>
<dbReference type="InterPro" id="IPR018253">
    <property type="entry name" value="DnaJ_domain_CS"/>
</dbReference>
<evidence type="ECO:0000256" key="3">
    <source>
        <dbReference type="ARBA" id="ARBA00023139"/>
    </source>
</evidence>
<evidence type="ECO:0000313" key="8">
    <source>
        <dbReference type="EMBL" id="RCH81444.1"/>
    </source>
</evidence>
<dbReference type="Pfam" id="PF00226">
    <property type="entry name" value="DnaJ"/>
    <property type="match status" value="1"/>
</dbReference>
<dbReference type="OrthoDB" id="10250354at2759"/>
<reference evidence="8 9" key="1">
    <citation type="journal article" date="2018" name="G3 (Bethesda)">
        <title>Phylogenetic and Phylogenomic Definition of Rhizopus Species.</title>
        <authorList>
            <person name="Gryganskyi A.P."/>
            <person name="Golan J."/>
            <person name="Dolatabadi S."/>
            <person name="Mondo S."/>
            <person name="Robb S."/>
            <person name="Idnurm A."/>
            <person name="Muszewska A."/>
            <person name="Steczkiewicz K."/>
            <person name="Masonjones S."/>
            <person name="Liao H.L."/>
            <person name="Gajdeczka M.T."/>
            <person name="Anike F."/>
            <person name="Vuek A."/>
            <person name="Anishchenko I.M."/>
            <person name="Voigt K."/>
            <person name="de Hoog G.S."/>
            <person name="Smith M.E."/>
            <person name="Heitman J."/>
            <person name="Vilgalys R."/>
            <person name="Stajich J.E."/>
        </authorList>
    </citation>
    <scope>NUCLEOTIDE SEQUENCE [LARGE SCALE GENOMIC DNA]</scope>
    <source>
        <strain evidence="8 9">LSU 92-RS-03</strain>
    </source>
</reference>
<keyword evidence="6" id="KW-0812">Transmembrane</keyword>
<dbReference type="Proteomes" id="UP000253551">
    <property type="component" value="Unassembled WGS sequence"/>
</dbReference>
<comment type="subcellular location">
    <subcellularLocation>
        <location evidence="1">Membrane</location>
        <topology evidence="1">Lipid-anchor</topology>
    </subcellularLocation>
</comment>
<keyword evidence="2 6" id="KW-0472">Membrane</keyword>
<evidence type="ECO:0000256" key="5">
    <source>
        <dbReference type="ARBA" id="ARBA00023288"/>
    </source>
</evidence>
<dbReference type="STRING" id="4846.A0A367IUT7"/>
<dbReference type="PROSITE" id="PS50076">
    <property type="entry name" value="DNAJ_2"/>
    <property type="match status" value="1"/>
</dbReference>
<dbReference type="SUPFAM" id="SSF103473">
    <property type="entry name" value="MFS general substrate transporter"/>
    <property type="match status" value="1"/>
</dbReference>
<dbReference type="PROSITE" id="PS00636">
    <property type="entry name" value="DNAJ_1"/>
    <property type="match status" value="1"/>
</dbReference>
<dbReference type="SUPFAM" id="SSF46565">
    <property type="entry name" value="Chaperone J-domain"/>
    <property type="match status" value="1"/>
</dbReference>
<evidence type="ECO:0000256" key="6">
    <source>
        <dbReference type="SAM" id="Phobius"/>
    </source>
</evidence>
<keyword evidence="9" id="KW-1185">Reference proteome</keyword>
<keyword evidence="3" id="KW-0564">Palmitate</keyword>
<evidence type="ECO:0000256" key="4">
    <source>
        <dbReference type="ARBA" id="ARBA00023186"/>
    </source>
</evidence>